<feature type="compositionally biased region" description="Low complexity" evidence="1">
    <location>
        <begin position="904"/>
        <end position="920"/>
    </location>
</feature>
<protein>
    <recommendedName>
        <fullName evidence="2">Reverse transcriptase domain-containing protein</fullName>
    </recommendedName>
</protein>
<feature type="compositionally biased region" description="Pro residues" evidence="1">
    <location>
        <begin position="491"/>
        <end position="503"/>
    </location>
</feature>
<dbReference type="PROSITE" id="PS50878">
    <property type="entry name" value="RT_POL"/>
    <property type="match status" value="1"/>
</dbReference>
<feature type="compositionally biased region" description="Basic and acidic residues" evidence="1">
    <location>
        <begin position="953"/>
        <end position="990"/>
    </location>
</feature>
<evidence type="ECO:0000313" key="4">
    <source>
        <dbReference type="Proteomes" id="UP000719412"/>
    </source>
</evidence>
<dbReference type="Pfam" id="PF00078">
    <property type="entry name" value="RVT_1"/>
    <property type="match status" value="1"/>
</dbReference>
<name>A0A8J6H7Z8_TENMO</name>
<dbReference type="PANTHER" id="PTHR19446">
    <property type="entry name" value="REVERSE TRANSCRIPTASES"/>
    <property type="match status" value="1"/>
</dbReference>
<organism evidence="3 4">
    <name type="scientific">Tenebrio molitor</name>
    <name type="common">Yellow mealworm beetle</name>
    <dbReference type="NCBI Taxonomy" id="7067"/>
    <lineage>
        <taxon>Eukaryota</taxon>
        <taxon>Metazoa</taxon>
        <taxon>Ecdysozoa</taxon>
        <taxon>Arthropoda</taxon>
        <taxon>Hexapoda</taxon>
        <taxon>Insecta</taxon>
        <taxon>Pterygota</taxon>
        <taxon>Neoptera</taxon>
        <taxon>Endopterygota</taxon>
        <taxon>Coleoptera</taxon>
        <taxon>Polyphaga</taxon>
        <taxon>Cucujiformia</taxon>
        <taxon>Tenebrionidae</taxon>
        <taxon>Tenebrio</taxon>
    </lineage>
</organism>
<feature type="compositionally biased region" description="Basic and acidic residues" evidence="1">
    <location>
        <begin position="267"/>
        <end position="282"/>
    </location>
</feature>
<sequence>MRPHGSSGRDRMRQWDTVLRRNVSHPPPGIAHRLRPPYTPQANPVERTNKTLKTMVAQFCEADQKKWDARLPELMFALNTSRHESTKYTPARLNFGCELVVPNAVHRPAPGNAAADPPADDEVKETDDAVHHSERLRLLKDTFELVRETAFSNGTTLCHPVPKGFAAKLAPKYSGPYTITKVLSPVMFNLQSPSGQKILRAHIKDLKPYQLPDPPADIANILQDAKSTVATAAKRSAECPPAAKPKTGRPGRPQDPGAVPTSTAESPGREDGDPDHPERPEHACSATAGPDASGLNCQRGSLLAPADRNPVDLDAPVALNLDHRRPSCNHCSRHHGVANTGELPTRRPAPADTGGPPKIPTVSPRDASPTAPPPKDEASAHGGTRAPVIPHIPCFRPVRSPSERTRSSRSSLVSGPFAPLVSEPGLPQSPPDPVTPPQLRHTPTGSLATPPRGSSRADRRKYEHPLIFLAAEDIPPPPGHGHHLRRISPSPELPRPCGVPPQPKKGTGARGIPRPTGVKSQSRDVTPGSDRHKVIKKIGNDRYDVKKIGTHDGPRTTKSCAEMMKPWCQEDLDSFVSNEFQDGRVVGNEYDWNGSSDEIVNGSNPNIFNPSSDMWGVTNPKGFFVLIALKATLPTSNARSETSASRSTRIYLNHQISPMVMGEYEKEMRRLQSLWDAVQIDDEEIIESDADDGSEVDDVSINSDYPDVEQVANDFEERENDPVEDRGAAAVSIDINEEENNDFKNGPENIQEHNMYYLDKNGSRCEKSSIQQKCFEIFRVTMAQRRFEFLVTCLRFDNKENRAQRREIDKLAAIRGMVDKFIENCKNAYTPGQYLTIDEKLEAFRGKCSFLQYMPNKPARYGIKTGEKQRTAQPSGSTTKVVARELANPGEIRATDWSNADQPSHTVTAAHTSTTLASVAGRSRKNEENPRREGCRSGDSKGGIECGPAGCPRRNERPPASERIPRGMEESQARTDTERLTEELDEKGGLSDDQYGFRKGRSTSDAIKEVWKMAKFANGGSWGRKNFCALTTLDVRNAFNTASWREIIEALEEKEISKYLVDVVKSYLSDRKIIVGEGRVVDVTCGVPQGSVLGPALWNVMYDAVLRIELPVGARTIAFADDLALVTMARKEEELMHITNEALKKIQEWMERAGLELGSQKTESVLLVGQRRPGEVSFCLGGETIVPTTCIKYLGVWVDRGMTFRPHILRTSEKAGKIVTMLGRLMPNVGGASSAKRKILGTVAYSTLLYASNVWAEALQRKNNTNALMRVQRRITLRVVSAYRTVSTEALQVLASSVPIDLMVQERTNILEGKQAKSENTRRIRKKWQERWSNSTKGGWTRKLIPQIEPWLTRKHGQMDFHLTQALTGHGCFGAYLHRIGKADTPACWYFAEANDDAEHTVFVCPKWEDERKTFPKNASSDPRELIAAMLENDSKWEEAAQSIRNILKGKEKLERQLERR</sequence>
<dbReference type="SUPFAM" id="SSF53098">
    <property type="entry name" value="Ribonuclease H-like"/>
    <property type="match status" value="1"/>
</dbReference>
<dbReference type="InterPro" id="IPR000477">
    <property type="entry name" value="RT_dom"/>
</dbReference>
<feature type="region of interest" description="Disordered" evidence="1">
    <location>
        <begin position="471"/>
        <end position="530"/>
    </location>
</feature>
<dbReference type="InterPro" id="IPR036397">
    <property type="entry name" value="RNaseH_sf"/>
</dbReference>
<dbReference type="EMBL" id="JABDTM020027965">
    <property type="protein sequence ID" value="KAH0809713.1"/>
    <property type="molecule type" value="Genomic_DNA"/>
</dbReference>
<feature type="region of interest" description="Disordered" evidence="1">
    <location>
        <begin position="25"/>
        <end position="44"/>
    </location>
</feature>
<feature type="compositionally biased region" description="Pro residues" evidence="1">
    <location>
        <begin position="427"/>
        <end position="436"/>
    </location>
</feature>
<feature type="region of interest" description="Disordered" evidence="1">
    <location>
        <begin position="232"/>
        <end position="310"/>
    </location>
</feature>
<feature type="region of interest" description="Disordered" evidence="1">
    <location>
        <begin position="893"/>
        <end position="997"/>
    </location>
</feature>
<dbReference type="Pfam" id="PF13843">
    <property type="entry name" value="DDE_Tnp_1_7"/>
    <property type="match status" value="1"/>
</dbReference>
<evidence type="ECO:0000313" key="3">
    <source>
        <dbReference type="EMBL" id="KAH0809713.1"/>
    </source>
</evidence>
<dbReference type="Gene3D" id="3.30.420.10">
    <property type="entry name" value="Ribonuclease H-like superfamily/Ribonuclease H"/>
    <property type="match status" value="1"/>
</dbReference>
<reference evidence="3" key="1">
    <citation type="journal article" date="2020" name="J Insects Food Feed">
        <title>The yellow mealworm (Tenebrio molitor) genome: a resource for the emerging insects as food and feed industry.</title>
        <authorList>
            <person name="Eriksson T."/>
            <person name="Andere A."/>
            <person name="Kelstrup H."/>
            <person name="Emery V."/>
            <person name="Picard C."/>
        </authorList>
    </citation>
    <scope>NUCLEOTIDE SEQUENCE</scope>
    <source>
        <strain evidence="3">Stoneville</strain>
        <tissue evidence="3">Whole head</tissue>
    </source>
</reference>
<gene>
    <name evidence="3" type="ORF">GEV33_013079</name>
</gene>
<feature type="compositionally biased region" description="Basic and acidic residues" evidence="1">
    <location>
        <begin position="924"/>
        <end position="939"/>
    </location>
</feature>
<proteinExistence type="predicted"/>
<dbReference type="GO" id="GO:0071897">
    <property type="term" value="P:DNA biosynthetic process"/>
    <property type="evidence" value="ECO:0007669"/>
    <property type="project" value="UniProtKB-ARBA"/>
</dbReference>
<dbReference type="GO" id="GO:0042575">
    <property type="term" value="C:DNA polymerase complex"/>
    <property type="evidence" value="ECO:0007669"/>
    <property type="project" value="UniProtKB-ARBA"/>
</dbReference>
<evidence type="ECO:0000259" key="2">
    <source>
        <dbReference type="PROSITE" id="PS50878"/>
    </source>
</evidence>
<feature type="region of interest" description="Disordered" evidence="1">
    <location>
        <begin position="326"/>
        <end position="459"/>
    </location>
</feature>
<dbReference type="InterPro" id="IPR029526">
    <property type="entry name" value="PGBD"/>
</dbReference>
<dbReference type="InterPro" id="IPR012337">
    <property type="entry name" value="RNaseH-like_sf"/>
</dbReference>
<comment type="caution">
    <text evidence="3">The sequence shown here is derived from an EMBL/GenBank/DDBJ whole genome shotgun (WGS) entry which is preliminary data.</text>
</comment>
<evidence type="ECO:0000256" key="1">
    <source>
        <dbReference type="SAM" id="MobiDB-lite"/>
    </source>
</evidence>
<dbReference type="CDD" id="cd01650">
    <property type="entry name" value="RT_nLTR_like"/>
    <property type="match status" value="1"/>
</dbReference>
<accession>A0A8J6H7Z8</accession>
<feature type="domain" description="Reverse transcriptase" evidence="2">
    <location>
        <begin position="952"/>
        <end position="1198"/>
    </location>
</feature>
<dbReference type="GO" id="GO:0003676">
    <property type="term" value="F:nucleic acid binding"/>
    <property type="evidence" value="ECO:0007669"/>
    <property type="project" value="InterPro"/>
</dbReference>
<dbReference type="InterPro" id="IPR043502">
    <property type="entry name" value="DNA/RNA_pol_sf"/>
</dbReference>
<dbReference type="SUPFAM" id="SSF56672">
    <property type="entry name" value="DNA/RNA polymerases"/>
    <property type="match status" value="1"/>
</dbReference>
<keyword evidence="4" id="KW-1185">Reference proteome</keyword>
<reference evidence="3" key="2">
    <citation type="submission" date="2021-08" db="EMBL/GenBank/DDBJ databases">
        <authorList>
            <person name="Eriksson T."/>
        </authorList>
    </citation>
    <scope>NUCLEOTIDE SEQUENCE</scope>
    <source>
        <strain evidence="3">Stoneville</strain>
        <tissue evidence="3">Whole head</tissue>
    </source>
</reference>
<dbReference type="Proteomes" id="UP000719412">
    <property type="component" value="Unassembled WGS sequence"/>
</dbReference>